<dbReference type="RefSeq" id="WP_241273856.1">
    <property type="nucleotide sequence ID" value="NZ_JAKZGS010000003.1"/>
</dbReference>
<gene>
    <name evidence="3" type="ORF">MM236_05035</name>
</gene>
<keyword evidence="1" id="KW-0472">Membrane</keyword>
<reference evidence="3" key="1">
    <citation type="submission" date="2022-03" db="EMBL/GenBank/DDBJ databases">
        <title>De novo assembled genomes of Belliella spp. (Cyclobacteriaceae) strains.</title>
        <authorList>
            <person name="Szabo A."/>
            <person name="Korponai K."/>
            <person name="Felfoldi T."/>
        </authorList>
    </citation>
    <scope>NUCLEOTIDE SEQUENCE</scope>
    <source>
        <strain evidence="3">DSM 107340</strain>
    </source>
</reference>
<dbReference type="GO" id="GO:0006508">
    <property type="term" value="P:proteolysis"/>
    <property type="evidence" value="ECO:0007669"/>
    <property type="project" value="UniProtKB-KW"/>
</dbReference>
<keyword evidence="3" id="KW-0645">Protease</keyword>
<evidence type="ECO:0000259" key="2">
    <source>
        <dbReference type="Pfam" id="PF02517"/>
    </source>
</evidence>
<evidence type="ECO:0000313" key="4">
    <source>
        <dbReference type="Proteomes" id="UP001165488"/>
    </source>
</evidence>
<protein>
    <submittedName>
        <fullName evidence="3">CPBP family glutamic-type intramembrane protease</fullName>
        <ecNumber evidence="3">3.4.-.-</ecNumber>
    </submittedName>
</protein>
<feature type="transmembrane region" description="Helical" evidence="1">
    <location>
        <begin position="7"/>
        <end position="24"/>
    </location>
</feature>
<evidence type="ECO:0000256" key="1">
    <source>
        <dbReference type="SAM" id="Phobius"/>
    </source>
</evidence>
<accession>A0ABS9UL36</accession>
<keyword evidence="1" id="KW-1133">Transmembrane helix</keyword>
<dbReference type="EMBL" id="JAKZGS010000003">
    <property type="protein sequence ID" value="MCH7397339.1"/>
    <property type="molecule type" value="Genomic_DNA"/>
</dbReference>
<keyword evidence="1" id="KW-0812">Transmembrane</keyword>
<feature type="transmembrane region" description="Helical" evidence="1">
    <location>
        <begin position="160"/>
        <end position="182"/>
    </location>
</feature>
<dbReference type="Proteomes" id="UP001165488">
    <property type="component" value="Unassembled WGS sequence"/>
</dbReference>
<comment type="caution">
    <text evidence="3">The sequence shown here is derived from an EMBL/GenBank/DDBJ whole genome shotgun (WGS) entry which is preliminary data.</text>
</comment>
<feature type="transmembrane region" description="Helical" evidence="1">
    <location>
        <begin position="30"/>
        <end position="49"/>
    </location>
</feature>
<dbReference type="EC" id="3.4.-.-" evidence="3"/>
<feature type="domain" description="CAAX prenyl protease 2/Lysostaphin resistance protein A-like" evidence="2">
    <location>
        <begin position="37"/>
        <end position="170"/>
    </location>
</feature>
<organism evidence="3 4">
    <name type="scientific">Belliella calami</name>
    <dbReference type="NCBI Taxonomy" id="2923436"/>
    <lineage>
        <taxon>Bacteria</taxon>
        <taxon>Pseudomonadati</taxon>
        <taxon>Bacteroidota</taxon>
        <taxon>Cytophagia</taxon>
        <taxon>Cytophagales</taxon>
        <taxon>Cyclobacteriaceae</taxon>
        <taxon>Belliella</taxon>
    </lineage>
</organism>
<sequence length="279" mass="32582">MAGGITCISLAIAFILIFNLRPYGYHPNKIGSNIIINLFLIPVLVAPIIEEIRYRGFLSSKKSINILFLILTPLNLFLGEFSWYSLSIYLGLYIAYFSYRRSKLNKTLYLLVFLSAIHFAINHLPKDINMSWEYLPFILIPFGMAQILSWIVINYSLRKAILVHAFWNLILGLIHLSSLQFVSSDHNIFENEVHRFEWNRVPYFESHNRSFKDSAGIYIGKAVDLGEVLFIMKADSFVVTEPSMRYDFEYQNYKNENFWKSSFLDLLQKEGLIVERKTF</sequence>
<name>A0ABS9UL36_9BACT</name>
<evidence type="ECO:0000313" key="3">
    <source>
        <dbReference type="EMBL" id="MCH7397339.1"/>
    </source>
</evidence>
<keyword evidence="3" id="KW-0378">Hydrolase</keyword>
<feature type="transmembrane region" description="Helical" evidence="1">
    <location>
        <begin position="134"/>
        <end position="153"/>
    </location>
</feature>
<feature type="transmembrane region" description="Helical" evidence="1">
    <location>
        <begin position="106"/>
        <end position="122"/>
    </location>
</feature>
<dbReference type="InterPro" id="IPR003675">
    <property type="entry name" value="Rce1/LyrA-like_dom"/>
</dbReference>
<keyword evidence="4" id="KW-1185">Reference proteome</keyword>
<dbReference type="GO" id="GO:0008233">
    <property type="term" value="F:peptidase activity"/>
    <property type="evidence" value="ECO:0007669"/>
    <property type="project" value="UniProtKB-KW"/>
</dbReference>
<dbReference type="Pfam" id="PF02517">
    <property type="entry name" value="Rce1-like"/>
    <property type="match status" value="1"/>
</dbReference>
<proteinExistence type="predicted"/>
<feature type="transmembrane region" description="Helical" evidence="1">
    <location>
        <begin position="61"/>
        <end position="77"/>
    </location>
</feature>